<feature type="transmembrane region" description="Helical" evidence="18">
    <location>
        <begin position="6"/>
        <end position="31"/>
    </location>
</feature>
<keyword evidence="6" id="KW-0597">Phosphoprotein</keyword>
<dbReference type="Pfam" id="PF00672">
    <property type="entry name" value="HAMP"/>
    <property type="match status" value="1"/>
</dbReference>
<keyword evidence="5" id="KW-1003">Cell membrane</keyword>
<evidence type="ECO:0000256" key="4">
    <source>
        <dbReference type="ARBA" id="ARBA00012438"/>
    </source>
</evidence>
<dbReference type="EC" id="2.7.13.3" evidence="4"/>
<dbReference type="InterPro" id="IPR005467">
    <property type="entry name" value="His_kinase_dom"/>
</dbReference>
<dbReference type="Pfam" id="PF02518">
    <property type="entry name" value="HATPase_c"/>
    <property type="match status" value="1"/>
</dbReference>
<dbReference type="Gene3D" id="6.10.340.10">
    <property type="match status" value="1"/>
</dbReference>
<dbReference type="SUPFAM" id="SSF158472">
    <property type="entry name" value="HAMP domain-like"/>
    <property type="match status" value="1"/>
</dbReference>
<evidence type="ECO:0000256" key="1">
    <source>
        <dbReference type="ARBA" id="ARBA00000085"/>
    </source>
</evidence>
<evidence type="ECO:0000256" key="16">
    <source>
        <dbReference type="ARBA" id="ARBA00037219"/>
    </source>
</evidence>
<dbReference type="CDD" id="cd00082">
    <property type="entry name" value="HisKA"/>
    <property type="match status" value="1"/>
</dbReference>
<dbReference type="CDD" id="cd06225">
    <property type="entry name" value="HAMP"/>
    <property type="match status" value="1"/>
</dbReference>
<evidence type="ECO:0000256" key="3">
    <source>
        <dbReference type="ARBA" id="ARBA00004314"/>
    </source>
</evidence>
<keyword evidence="7" id="KW-0808">Transferase</keyword>
<dbReference type="InterPro" id="IPR004358">
    <property type="entry name" value="Sig_transdc_His_kin-like_C"/>
</dbReference>
<keyword evidence="13" id="KW-0902">Two-component regulatory system</keyword>
<feature type="domain" description="Histidine kinase" evidence="19">
    <location>
        <begin position="218"/>
        <end position="431"/>
    </location>
</feature>
<dbReference type="Pfam" id="PF00512">
    <property type="entry name" value="HisKA"/>
    <property type="match status" value="1"/>
</dbReference>
<sequence>MKHISVRLTVIFIGLILISSILSFLTTVLLMPNLHREILQSQESISYLTQEIAERTDLSSQEIVEMMSWFNSDAHIVSQENVPDFREEDLRVIEQGGVVHELTDRFHGIRTYFLVEEDLVRIQLKPDRTVWRIMASREWFSGTSVVIIGSILIIFVVRHTVKPIIKLTNATREIANGNFDISIDHHSKDEIGQLTNHFNQMASELKQMDTLRKDFVSNVSHEFKTPIASIQGFAKLLQKDNLSESERKEYARIIVEESGRLSHLTSNMLKLSKLENQEIIQKYERFYLDEQIRKSVLLLEPAWDKKGIDWEIELDRAMIAGDEELLQQVWINLISNAIKFSKQEGCISIQLKHESEGVQIVVKDYGEGMPEATRNRVFEKFYQGETAHGTEGSGLGLSLVKRIVELHGGTVKVWSEPQMGSEFAVLLPVQEIIMDQKEG</sequence>
<dbReference type="CDD" id="cd00075">
    <property type="entry name" value="HATPase"/>
    <property type="match status" value="1"/>
</dbReference>
<reference evidence="21 22" key="1">
    <citation type="submission" date="2016-10" db="EMBL/GenBank/DDBJ databases">
        <authorList>
            <person name="de Groot N.N."/>
        </authorList>
    </citation>
    <scope>NUCLEOTIDE SEQUENCE [LARGE SCALE GENOMIC DNA]</scope>
    <source>
        <strain evidence="21 22">APO</strain>
    </source>
</reference>
<dbReference type="FunFam" id="3.30.565.10:FF:000023">
    <property type="entry name" value="PAS domain-containing sensor histidine kinase"/>
    <property type="match status" value="1"/>
</dbReference>
<gene>
    <name evidence="21" type="ORF">SAMN05192546_10447</name>
</gene>
<keyword evidence="8 18" id="KW-0812">Transmembrane</keyword>
<organism evidence="21 22">
    <name type="scientific">Tindallia californiensis</name>
    <dbReference type="NCBI Taxonomy" id="159292"/>
    <lineage>
        <taxon>Bacteria</taxon>
        <taxon>Bacillati</taxon>
        <taxon>Bacillota</taxon>
        <taxon>Clostridia</taxon>
        <taxon>Peptostreptococcales</taxon>
        <taxon>Tindalliaceae</taxon>
        <taxon>Tindallia</taxon>
    </lineage>
</organism>
<dbReference type="SMART" id="SM00387">
    <property type="entry name" value="HATPase_c"/>
    <property type="match status" value="1"/>
</dbReference>
<evidence type="ECO:0000256" key="10">
    <source>
        <dbReference type="ARBA" id="ARBA00022777"/>
    </source>
</evidence>
<dbReference type="InterPro" id="IPR036890">
    <property type="entry name" value="HATPase_C_sf"/>
</dbReference>
<dbReference type="GO" id="GO:0045121">
    <property type="term" value="C:membrane raft"/>
    <property type="evidence" value="ECO:0007669"/>
    <property type="project" value="UniProtKB-SubCell"/>
</dbReference>
<evidence type="ECO:0000256" key="18">
    <source>
        <dbReference type="SAM" id="Phobius"/>
    </source>
</evidence>
<evidence type="ECO:0000256" key="11">
    <source>
        <dbReference type="ARBA" id="ARBA00022840"/>
    </source>
</evidence>
<dbReference type="RefSeq" id="WP_093312439.1">
    <property type="nucleotide sequence ID" value="NZ_FNPV01000004.1"/>
</dbReference>
<evidence type="ECO:0000259" key="20">
    <source>
        <dbReference type="PROSITE" id="PS50885"/>
    </source>
</evidence>
<evidence type="ECO:0000256" key="17">
    <source>
        <dbReference type="ARBA" id="ARBA00040841"/>
    </source>
</evidence>
<keyword evidence="10 21" id="KW-0418">Kinase</keyword>
<dbReference type="PROSITE" id="PS50109">
    <property type="entry name" value="HIS_KIN"/>
    <property type="match status" value="1"/>
</dbReference>
<feature type="domain" description="HAMP" evidence="20">
    <location>
        <begin position="158"/>
        <end position="210"/>
    </location>
</feature>
<dbReference type="GO" id="GO:0005524">
    <property type="term" value="F:ATP binding"/>
    <property type="evidence" value="ECO:0007669"/>
    <property type="project" value="UniProtKB-KW"/>
</dbReference>
<dbReference type="SUPFAM" id="SSF47384">
    <property type="entry name" value="Homodimeric domain of signal transducing histidine kinase"/>
    <property type="match status" value="1"/>
</dbReference>
<dbReference type="SMART" id="SM00304">
    <property type="entry name" value="HAMP"/>
    <property type="match status" value="1"/>
</dbReference>
<keyword evidence="12 18" id="KW-1133">Transmembrane helix</keyword>
<dbReference type="AlphaFoldDB" id="A0A1H3MAG4"/>
<dbReference type="FunFam" id="1.10.287.130:FF:000001">
    <property type="entry name" value="Two-component sensor histidine kinase"/>
    <property type="match status" value="1"/>
</dbReference>
<keyword evidence="9" id="KW-0547">Nucleotide-binding</keyword>
<evidence type="ECO:0000256" key="9">
    <source>
        <dbReference type="ARBA" id="ARBA00022741"/>
    </source>
</evidence>
<dbReference type="PROSITE" id="PS50885">
    <property type="entry name" value="HAMP"/>
    <property type="match status" value="1"/>
</dbReference>
<comment type="catalytic activity">
    <reaction evidence="1">
        <text>ATP + protein L-histidine = ADP + protein N-phospho-L-histidine.</text>
        <dbReference type="EC" id="2.7.13.3"/>
    </reaction>
</comment>
<dbReference type="SUPFAM" id="SSF55874">
    <property type="entry name" value="ATPase domain of HSP90 chaperone/DNA topoisomerase II/histidine kinase"/>
    <property type="match status" value="1"/>
</dbReference>
<protein>
    <recommendedName>
        <fullName evidence="17">Heme sensor protein HssS</fullName>
        <ecNumber evidence="4">2.7.13.3</ecNumber>
    </recommendedName>
</protein>
<dbReference type="SMART" id="SM00388">
    <property type="entry name" value="HisKA"/>
    <property type="match status" value="1"/>
</dbReference>
<evidence type="ECO:0000256" key="14">
    <source>
        <dbReference type="ARBA" id="ARBA00023026"/>
    </source>
</evidence>
<evidence type="ECO:0000256" key="6">
    <source>
        <dbReference type="ARBA" id="ARBA00022553"/>
    </source>
</evidence>
<evidence type="ECO:0000256" key="2">
    <source>
        <dbReference type="ARBA" id="ARBA00004236"/>
    </source>
</evidence>
<dbReference type="Proteomes" id="UP000199230">
    <property type="component" value="Unassembled WGS sequence"/>
</dbReference>
<accession>A0A1H3MAG4</accession>
<feature type="transmembrane region" description="Helical" evidence="18">
    <location>
        <begin position="139"/>
        <end position="157"/>
    </location>
</feature>
<evidence type="ECO:0000256" key="8">
    <source>
        <dbReference type="ARBA" id="ARBA00022692"/>
    </source>
</evidence>
<evidence type="ECO:0000256" key="13">
    <source>
        <dbReference type="ARBA" id="ARBA00023012"/>
    </source>
</evidence>
<keyword evidence="14" id="KW-0843">Virulence</keyword>
<dbReference type="GO" id="GO:0000155">
    <property type="term" value="F:phosphorelay sensor kinase activity"/>
    <property type="evidence" value="ECO:0007669"/>
    <property type="project" value="InterPro"/>
</dbReference>
<dbReference type="PRINTS" id="PR00344">
    <property type="entry name" value="BCTRLSENSOR"/>
</dbReference>
<keyword evidence="15 18" id="KW-0472">Membrane</keyword>
<dbReference type="Gene3D" id="1.10.287.130">
    <property type="match status" value="1"/>
</dbReference>
<comment type="function">
    <text evidence="16">Member of the two-component regulatory system HssS/HssR involved in intracellular heme homeostasis and tempering of staphylococcal virulence. HssS functions as a heme sensor histidine kinase which is autophosphorylated at a histidine residue and transfers its phosphate group to an aspartate residue of HssR. HssR/HssS activates the expression of hrtAB, an efflux pump, in response to extracellular heme, hemin, hemoglobin or blood.</text>
</comment>
<comment type="subcellular location">
    <subcellularLocation>
        <location evidence="2">Cell membrane</location>
    </subcellularLocation>
    <subcellularLocation>
        <location evidence="3">Membrane raft</location>
        <topology evidence="3">Multi-pass membrane protein</topology>
    </subcellularLocation>
</comment>
<evidence type="ECO:0000256" key="5">
    <source>
        <dbReference type="ARBA" id="ARBA00022475"/>
    </source>
</evidence>
<dbReference type="PANTHER" id="PTHR45528">
    <property type="entry name" value="SENSOR HISTIDINE KINASE CPXA"/>
    <property type="match status" value="1"/>
</dbReference>
<dbReference type="Gene3D" id="3.30.565.10">
    <property type="entry name" value="Histidine kinase-like ATPase, C-terminal domain"/>
    <property type="match status" value="1"/>
</dbReference>
<evidence type="ECO:0000313" key="21">
    <source>
        <dbReference type="EMBL" id="SDY73274.1"/>
    </source>
</evidence>
<dbReference type="InterPro" id="IPR003594">
    <property type="entry name" value="HATPase_dom"/>
</dbReference>
<dbReference type="PANTHER" id="PTHR45528:SF11">
    <property type="entry name" value="HISTIDINE KINASE"/>
    <property type="match status" value="1"/>
</dbReference>
<dbReference type="OrthoDB" id="9813151at2"/>
<keyword evidence="11" id="KW-0067">ATP-binding</keyword>
<keyword evidence="22" id="KW-1185">Reference proteome</keyword>
<dbReference type="InterPro" id="IPR003660">
    <property type="entry name" value="HAMP_dom"/>
</dbReference>
<evidence type="ECO:0000259" key="19">
    <source>
        <dbReference type="PROSITE" id="PS50109"/>
    </source>
</evidence>
<dbReference type="InterPro" id="IPR003661">
    <property type="entry name" value="HisK_dim/P_dom"/>
</dbReference>
<dbReference type="GO" id="GO:0005886">
    <property type="term" value="C:plasma membrane"/>
    <property type="evidence" value="ECO:0007669"/>
    <property type="project" value="UniProtKB-SubCell"/>
</dbReference>
<evidence type="ECO:0000313" key="22">
    <source>
        <dbReference type="Proteomes" id="UP000199230"/>
    </source>
</evidence>
<evidence type="ECO:0000256" key="7">
    <source>
        <dbReference type="ARBA" id="ARBA00022679"/>
    </source>
</evidence>
<dbReference type="InterPro" id="IPR036097">
    <property type="entry name" value="HisK_dim/P_sf"/>
</dbReference>
<evidence type="ECO:0000256" key="12">
    <source>
        <dbReference type="ARBA" id="ARBA00022989"/>
    </source>
</evidence>
<dbReference type="STRING" id="159292.SAMN05192546_10447"/>
<proteinExistence type="predicted"/>
<evidence type="ECO:0000256" key="15">
    <source>
        <dbReference type="ARBA" id="ARBA00023136"/>
    </source>
</evidence>
<name>A0A1H3MAG4_9FIRM</name>
<dbReference type="EMBL" id="FNPV01000004">
    <property type="protein sequence ID" value="SDY73274.1"/>
    <property type="molecule type" value="Genomic_DNA"/>
</dbReference>
<dbReference type="InterPro" id="IPR050398">
    <property type="entry name" value="HssS/ArlS-like"/>
</dbReference>